<name>A0A6J0MZQ3_RAPSA</name>
<evidence type="ECO:0000313" key="4">
    <source>
        <dbReference type="RefSeq" id="XP_056856209.1"/>
    </source>
</evidence>
<feature type="region of interest" description="Disordered" evidence="1">
    <location>
        <begin position="167"/>
        <end position="217"/>
    </location>
</feature>
<evidence type="ECO:0000256" key="1">
    <source>
        <dbReference type="SAM" id="MobiDB-lite"/>
    </source>
</evidence>
<sequence length="237" mass="24957">MPPGAKKRKAAKKKQQQQQEASSTQTNLIPTNHGEVIIPLLNSSEEDSVRSTDKDSDERIEIADSSRDHDKNSTSSSSSSSSSDDESSEVKKKKKKESGESVSEAITANVIVESIGLMDSATPSDPNTEKVIEIATVGTVVSAENEESSLPKPNEITAEVSLASDEVKQASSSATTAVKKETEGKASSLAPEVSKESDATTSSHEEEGSVGPTHGVAERTSWLSCCGLFDVVTGSSR</sequence>
<feature type="compositionally biased region" description="Basic and acidic residues" evidence="1">
    <location>
        <begin position="47"/>
        <end position="72"/>
    </location>
</feature>
<protein>
    <submittedName>
        <fullName evidence="3">Suppressor protein SRP40 isoform X1</fullName>
    </submittedName>
    <submittedName>
        <fullName evidence="4">Suppressor protein SRP40-like isoform X1</fullName>
    </submittedName>
</protein>
<dbReference type="KEGG" id="rsz:108848370"/>
<evidence type="ECO:0000313" key="3">
    <source>
        <dbReference type="RefSeq" id="XP_018477218.1"/>
    </source>
</evidence>
<feature type="region of interest" description="Disordered" evidence="1">
    <location>
        <begin position="1"/>
        <end position="106"/>
    </location>
</feature>
<dbReference type="OrthoDB" id="1930727at2759"/>
<dbReference type="PANTHER" id="PTHR37187:SF9">
    <property type="entry name" value="BNAA03G48470D PROTEIN"/>
    <property type="match status" value="1"/>
</dbReference>
<accession>A0A6J0MZQ3</accession>
<dbReference type="AlphaFoldDB" id="A0A6J0MZQ3"/>
<reference evidence="3 4" key="1">
    <citation type="submission" date="2025-04" db="UniProtKB">
        <authorList>
            <consortium name="RefSeq"/>
        </authorList>
    </citation>
    <scope>IDENTIFICATION</scope>
    <source>
        <tissue evidence="3 4">Leaf</tissue>
    </source>
</reference>
<dbReference type="PANTHER" id="PTHR37187">
    <property type="entry name" value="EXPRESSED PROTEIN"/>
    <property type="match status" value="1"/>
</dbReference>
<feature type="compositionally biased region" description="Basic and acidic residues" evidence="1">
    <location>
        <begin position="193"/>
        <end position="207"/>
    </location>
</feature>
<dbReference type="RefSeq" id="XP_056856209.1">
    <property type="nucleotide sequence ID" value="XM_057000229.1"/>
</dbReference>
<evidence type="ECO:0000313" key="2">
    <source>
        <dbReference type="Proteomes" id="UP000504610"/>
    </source>
</evidence>
<dbReference type="RefSeq" id="XP_018477218.1">
    <property type="nucleotide sequence ID" value="XM_018621716.2"/>
</dbReference>
<proteinExistence type="predicted"/>
<organism evidence="2 3">
    <name type="scientific">Raphanus sativus</name>
    <name type="common">Radish</name>
    <name type="synonym">Raphanus raphanistrum var. sativus</name>
    <dbReference type="NCBI Taxonomy" id="3726"/>
    <lineage>
        <taxon>Eukaryota</taxon>
        <taxon>Viridiplantae</taxon>
        <taxon>Streptophyta</taxon>
        <taxon>Embryophyta</taxon>
        <taxon>Tracheophyta</taxon>
        <taxon>Spermatophyta</taxon>
        <taxon>Magnoliopsida</taxon>
        <taxon>eudicotyledons</taxon>
        <taxon>Gunneridae</taxon>
        <taxon>Pentapetalae</taxon>
        <taxon>rosids</taxon>
        <taxon>malvids</taxon>
        <taxon>Brassicales</taxon>
        <taxon>Brassicaceae</taxon>
        <taxon>Brassiceae</taxon>
        <taxon>Raphanus</taxon>
    </lineage>
</organism>
<dbReference type="GeneID" id="108848370"/>
<dbReference type="Proteomes" id="UP000504610">
    <property type="component" value="Unplaced"/>
</dbReference>
<feature type="compositionally biased region" description="Low complexity" evidence="1">
    <location>
        <begin position="73"/>
        <end position="82"/>
    </location>
</feature>
<feature type="compositionally biased region" description="Polar residues" evidence="1">
    <location>
        <begin position="20"/>
        <end position="30"/>
    </location>
</feature>
<dbReference type="KEGG" id="rsz:130505633"/>
<gene>
    <name evidence="3" type="primary">LOC108848370</name>
    <name evidence="4" type="synonym">LOC130505633</name>
</gene>
<feature type="compositionally biased region" description="Basic residues" evidence="1">
    <location>
        <begin position="1"/>
        <end position="15"/>
    </location>
</feature>
<keyword evidence="2" id="KW-1185">Reference proteome</keyword>